<sequence>MNPQVTQDVSAHLRKFNVGGSYIMANANMEMKIVVNSKTATKQIEKATKAAEKLKAELDKLQQIEIGINVVEVKRRWWKFWE</sequence>
<name>A0A6J5SLY2_9CAUD</name>
<feature type="coiled-coil region" evidence="1">
    <location>
        <begin position="37"/>
        <end position="64"/>
    </location>
</feature>
<proteinExistence type="predicted"/>
<keyword evidence="1" id="KW-0175">Coiled coil</keyword>
<gene>
    <name evidence="2" type="ORF">UFOVP1483_6</name>
</gene>
<evidence type="ECO:0000256" key="1">
    <source>
        <dbReference type="SAM" id="Coils"/>
    </source>
</evidence>
<evidence type="ECO:0000313" key="2">
    <source>
        <dbReference type="EMBL" id="CAB4215384.1"/>
    </source>
</evidence>
<accession>A0A6J5SLY2</accession>
<dbReference type="EMBL" id="LR797431">
    <property type="protein sequence ID" value="CAB4215384.1"/>
    <property type="molecule type" value="Genomic_DNA"/>
</dbReference>
<reference evidence="2" key="1">
    <citation type="submission" date="2020-05" db="EMBL/GenBank/DDBJ databases">
        <authorList>
            <person name="Chiriac C."/>
            <person name="Salcher M."/>
            <person name="Ghai R."/>
            <person name="Kavagutti S V."/>
        </authorList>
    </citation>
    <scope>NUCLEOTIDE SEQUENCE</scope>
</reference>
<organism evidence="2">
    <name type="scientific">uncultured Caudovirales phage</name>
    <dbReference type="NCBI Taxonomy" id="2100421"/>
    <lineage>
        <taxon>Viruses</taxon>
        <taxon>Duplodnaviria</taxon>
        <taxon>Heunggongvirae</taxon>
        <taxon>Uroviricota</taxon>
        <taxon>Caudoviricetes</taxon>
        <taxon>Peduoviridae</taxon>
        <taxon>Maltschvirus</taxon>
        <taxon>Maltschvirus maltsch</taxon>
    </lineage>
</organism>
<protein>
    <submittedName>
        <fullName evidence="2">Uncharacterized protein</fullName>
    </submittedName>
</protein>